<dbReference type="GO" id="GO:0006891">
    <property type="term" value="P:intra-Golgi vesicle-mediated transport"/>
    <property type="evidence" value="ECO:0007669"/>
    <property type="project" value="TreeGrafter"/>
</dbReference>
<dbReference type="Pfam" id="PF23036">
    <property type="entry name" value="TRAPPC10_1st"/>
    <property type="match status" value="1"/>
</dbReference>
<dbReference type="GO" id="GO:0034498">
    <property type="term" value="P:early endosome to Golgi transport"/>
    <property type="evidence" value="ECO:0007669"/>
    <property type="project" value="TreeGrafter"/>
</dbReference>
<dbReference type="PANTHER" id="PTHR13251:SF3">
    <property type="entry name" value="TRAFFICKING PROTEIN PARTICLE COMPLEX SUBUNIT 10"/>
    <property type="match status" value="1"/>
</dbReference>
<organism evidence="2 3">
    <name type="scientific">Babesia microti (strain RI)</name>
    <dbReference type="NCBI Taxonomy" id="1133968"/>
    <lineage>
        <taxon>Eukaryota</taxon>
        <taxon>Sar</taxon>
        <taxon>Alveolata</taxon>
        <taxon>Apicomplexa</taxon>
        <taxon>Aconoidasida</taxon>
        <taxon>Piroplasmida</taxon>
        <taxon>Babesiidae</taxon>
        <taxon>Babesia</taxon>
    </lineage>
</organism>
<evidence type="ECO:0000313" key="2">
    <source>
        <dbReference type="EMBL" id="SJK86220.1"/>
    </source>
</evidence>
<dbReference type="RefSeq" id="XP_021338406.1">
    <property type="nucleotide sequence ID" value="XM_021481811.1"/>
</dbReference>
<dbReference type="AlphaFoldDB" id="A0A1R4AB78"/>
<proteinExistence type="predicted"/>
<accession>A0A1R4AB78</accession>
<reference evidence="2 3" key="3">
    <citation type="journal article" date="2016" name="Sci. Rep.">
        <title>Genome-wide diversity and gene expression profiling of Babesia microti isolates identify polymorphic genes that mediate host-pathogen interactions.</title>
        <authorList>
            <person name="Silva J.C."/>
            <person name="Cornillot E."/>
            <person name="McCracken C."/>
            <person name="Usmani-Brown S."/>
            <person name="Dwivedi A."/>
            <person name="Ifeonu O.O."/>
            <person name="Crabtree J."/>
            <person name="Gotia H.T."/>
            <person name="Virji A.Z."/>
            <person name="Reynes C."/>
            <person name="Colinge J."/>
            <person name="Kumar V."/>
            <person name="Lawres L."/>
            <person name="Pazzi J.E."/>
            <person name="Pablo J.V."/>
            <person name="Hung C."/>
            <person name="Brancato J."/>
            <person name="Kumari P."/>
            <person name="Orvis J."/>
            <person name="Tretina K."/>
            <person name="Chibucos M."/>
            <person name="Ott S."/>
            <person name="Sadzewicz L."/>
            <person name="Sengamalay N."/>
            <person name="Shetty A.C."/>
            <person name="Su Q."/>
            <person name="Tallon L."/>
            <person name="Fraser C.M."/>
            <person name="Frutos R."/>
            <person name="Molina D.M."/>
            <person name="Krause P.J."/>
            <person name="Ben Mamoun C."/>
        </authorList>
    </citation>
    <scope>NUCLEOTIDE SEQUENCE [LARGE SCALE GENOMIC DNA]</scope>
    <source>
        <strain evidence="2 3">RI</strain>
    </source>
</reference>
<evidence type="ECO:0000259" key="1">
    <source>
        <dbReference type="Pfam" id="PF23036"/>
    </source>
</evidence>
<dbReference type="Proteomes" id="UP000002899">
    <property type="component" value="Chromosome III"/>
</dbReference>
<dbReference type="VEuPathDB" id="PiroplasmaDB:BMR1_03g00285"/>
<dbReference type="PANTHER" id="PTHR13251">
    <property type="entry name" value="EPILEPSY HOLOPROSENCEPHALY CANDIDATE 1/TMEM1"/>
    <property type="match status" value="1"/>
</dbReference>
<sequence>MDSLRPPLIIGYTDTCDCWRLVVPILNLNFPLKIAYNLFPGLKYLQPKFTPIDYSTYSPIDVPFIEQPFLYILLISLPDLKIYKSNTRPLIQSWLKKMSYIEGERAIMIYSENNKDNTSTKAVDKVRHDISVAHHNKCHVYTLSSDTFKHADKFIDLIIACLVARREHLEDSYNIMWSRMIQTSAPLFDFKQIFSTSENLASFYMQTCEYAHALKIYDRLAVSKGTELDFPKFLNLFVDISQTCDLDQPTIILSDKLYACVDELTNQQKSYLYFSQYRLGMALQLYRLIGSSNQNTNCLKDCLEFITSNRRLMNGVEPAAKVHRWFLKTTLELANSCITTALSAHSLSTPINDGTVTGDKGEKVDVENSGLLQEYRLLGMLYSHAYFLSKLESDEVTIGSLRDTAINYFEMGGYHRFSKALSLLDDASGCETGKWVSAWDLPYPPFICLDVSFGVAELSNMPFPTQIYNTFNNTAVPLQFFCPLITAKSVQPMPLTVELTFLSVTKGDVLIKSNVLVPVGGSETDKFRLKESLILPEGMWLLKFVAHYGKILYPRDIASTTLSDMRCFDNLSLCSFKCIIKVTCPLSLKMYSDKVIETLDCAQWVCGHDNYIEFTSIVDPFELISPIPLVLIDPSNGNAIGDSESYTYRFNAGSYKFLVDCHIAERFVGHVVMKSCDNSTMIKTKIAVFPLFEINVHYMSELFLQLEITALKSINMQLQIGAPGTEGLNGPDGKGSPEIRSFPPLIPLIPFYVILDGATKQCEHTLIMNYENKTYKFRVDNLLGKQNQNQRKLGVRISASDDVGTGEPFAVSLYGSESEAVACEFEDSDDFILCGWNRKVFLQEESKLLHVQVHLIPVGPHGSSVLPPLKVTSYPSDKLLGVLQKHVYVAPSKIATFKVTELP</sequence>
<dbReference type="GeneID" id="24424692"/>
<dbReference type="InterPro" id="IPR045126">
    <property type="entry name" value="TRAPPC10/Trs130"/>
</dbReference>
<name>A0A1R4AB78_BABMR</name>
<protein>
    <recommendedName>
        <fullName evidence="1">TRAPPC10/Trs130 N-terminal domain-containing protein</fullName>
    </recommendedName>
</protein>
<dbReference type="GO" id="GO:0005829">
    <property type="term" value="C:cytosol"/>
    <property type="evidence" value="ECO:0007669"/>
    <property type="project" value="GOC"/>
</dbReference>
<keyword evidence="3" id="KW-1185">Reference proteome</keyword>
<reference evidence="2 3" key="2">
    <citation type="journal article" date="2013" name="PLoS ONE">
        <title>Whole genome mapping and re-organization of the nuclear and mitochondrial genomes of Babesia microti isolates.</title>
        <authorList>
            <person name="Cornillot E."/>
            <person name="Dassouli A."/>
            <person name="Garg A."/>
            <person name="Pachikara N."/>
            <person name="Randazzo S."/>
            <person name="Depoix D."/>
            <person name="Carcy B."/>
            <person name="Delbecq S."/>
            <person name="Frutos R."/>
            <person name="Silva J.C."/>
            <person name="Sutton R."/>
            <person name="Krause P.J."/>
            <person name="Mamoun C.B."/>
        </authorList>
    </citation>
    <scope>NUCLEOTIDE SEQUENCE [LARGE SCALE GENOMIC DNA]</scope>
    <source>
        <strain evidence="2 3">RI</strain>
    </source>
</reference>
<dbReference type="KEGG" id="bmic:BMR1_03g00285"/>
<gene>
    <name evidence="2" type="ORF">BMR1_03g00285</name>
</gene>
<dbReference type="EMBL" id="LN871598">
    <property type="protein sequence ID" value="SJK86220.1"/>
    <property type="molecule type" value="Genomic_DNA"/>
</dbReference>
<dbReference type="InterPro" id="IPR056913">
    <property type="entry name" value="TRAPPC10/Trs130_N"/>
</dbReference>
<feature type="domain" description="TRAPPC10/Trs130 N-terminal" evidence="1">
    <location>
        <begin position="54"/>
        <end position="278"/>
    </location>
</feature>
<evidence type="ECO:0000313" key="3">
    <source>
        <dbReference type="Proteomes" id="UP000002899"/>
    </source>
</evidence>
<reference evidence="2 3" key="1">
    <citation type="journal article" date="2012" name="Nucleic Acids Res.">
        <title>Sequencing of the smallest Apicomplexan genome from the human pathogen Babesia microti.</title>
        <authorList>
            <person name="Cornillot E."/>
            <person name="Hadj-Kaddour K."/>
            <person name="Dassouli A."/>
            <person name="Noel B."/>
            <person name="Ranwez V."/>
            <person name="Vacherie B."/>
            <person name="Augagneur Y."/>
            <person name="Bres V."/>
            <person name="Duclos A."/>
            <person name="Randazzo S."/>
            <person name="Carcy B."/>
            <person name="Debierre-Grockiego F."/>
            <person name="Delbecq S."/>
            <person name="Moubri-Menage K."/>
            <person name="Shams-Eldin H."/>
            <person name="Usmani-Brown S."/>
            <person name="Bringaud F."/>
            <person name="Wincker P."/>
            <person name="Vivares C.P."/>
            <person name="Schwarz R.T."/>
            <person name="Schetters T.P."/>
            <person name="Krause P.J."/>
            <person name="Gorenflot A."/>
            <person name="Berry V."/>
            <person name="Barbe V."/>
            <person name="Ben Mamoun C."/>
        </authorList>
    </citation>
    <scope>NUCLEOTIDE SEQUENCE [LARGE SCALE GENOMIC DNA]</scope>
    <source>
        <strain evidence="2 3">RI</strain>
    </source>
</reference>
<dbReference type="GO" id="GO:1990071">
    <property type="term" value="C:TRAPPII protein complex"/>
    <property type="evidence" value="ECO:0007669"/>
    <property type="project" value="InterPro"/>
</dbReference>